<dbReference type="OMA" id="AEADICT"/>
<feature type="compositionally biased region" description="Basic residues" evidence="1">
    <location>
        <begin position="40"/>
        <end position="54"/>
    </location>
</feature>
<feature type="compositionally biased region" description="Low complexity" evidence="1">
    <location>
        <begin position="128"/>
        <end position="140"/>
    </location>
</feature>
<feature type="region of interest" description="Disordered" evidence="1">
    <location>
        <begin position="23"/>
        <end position="54"/>
    </location>
</feature>
<dbReference type="EMBL" id="LJSK01000371">
    <property type="protein sequence ID" value="KPI83463.1"/>
    <property type="molecule type" value="Genomic_DNA"/>
</dbReference>
<name>A0A0N1HZG7_LEPSE</name>
<reference evidence="2 3" key="1">
    <citation type="journal article" date="2015" name="PLoS Pathog.">
        <title>Leptomonas seymouri: Adaptations to the Dixenous Life Cycle Analyzed by Genome Sequencing, Transcriptome Profiling and Co-infection with Leishmania donovani.</title>
        <authorList>
            <person name="Kraeva N."/>
            <person name="Butenko A."/>
            <person name="Hlavacova J."/>
            <person name="Kostygov A."/>
            <person name="Myskova J."/>
            <person name="Grybchuk D."/>
            <person name="Lestinova T."/>
            <person name="Votypka J."/>
            <person name="Volf P."/>
            <person name="Opperdoes F."/>
            <person name="Flegontov P."/>
            <person name="Lukes J."/>
            <person name="Yurchenko V."/>
        </authorList>
    </citation>
    <scope>NUCLEOTIDE SEQUENCE [LARGE SCALE GENOMIC DNA]</scope>
    <source>
        <strain evidence="2 3">ATCC 30220</strain>
    </source>
</reference>
<evidence type="ECO:0000256" key="1">
    <source>
        <dbReference type="SAM" id="MobiDB-lite"/>
    </source>
</evidence>
<dbReference type="PANTHER" id="PTHR46512">
    <property type="entry name" value="PEPTIDYLPROLYL ISOMERASE"/>
    <property type="match status" value="1"/>
</dbReference>
<dbReference type="Gene3D" id="1.25.40.10">
    <property type="entry name" value="Tetratricopeptide repeat domain"/>
    <property type="match status" value="1"/>
</dbReference>
<proteinExistence type="predicted"/>
<dbReference type="PANTHER" id="PTHR46512:SF9">
    <property type="entry name" value="PEPTIDYLPROLYL ISOMERASE"/>
    <property type="match status" value="1"/>
</dbReference>
<dbReference type="InterPro" id="IPR050754">
    <property type="entry name" value="FKBP4/5/8-like"/>
</dbReference>
<accession>A0A0N1HZG7</accession>
<sequence>MRFPHFYRLPSFSSIPSIEPHHSAAEFKRPENCSTNPLRPRLRTYRTPHARAHPHSTRTIVLMTSSTTSQPPTSKVDYCLQRARAAKAAGNAALQADNPRGASFEYKKVYLLLAEYLPDEVTGPSTHASSSCGGESADSSNNGLVQMLQHRRPAASTSASPSLSASSPHITAAQLAEALQLYVTSLNNLALVHLKLGRYRQGITCVTAILESPKLRAALDGTHAKAGPFNNATRPTSDTPAGKALLRRATCYVKSGEWAAAEADVTTLMHAHAEAQTAPDPACVQLTEAIRHGRKAEAEVEKKMMQRMFA</sequence>
<dbReference type="SUPFAM" id="SSF48452">
    <property type="entry name" value="TPR-like"/>
    <property type="match status" value="1"/>
</dbReference>
<dbReference type="VEuPathDB" id="TriTrypDB:Lsey_0371_0020"/>
<dbReference type="Proteomes" id="UP000038009">
    <property type="component" value="Unassembled WGS sequence"/>
</dbReference>
<comment type="caution">
    <text evidence="2">The sequence shown here is derived from an EMBL/GenBank/DDBJ whole genome shotgun (WGS) entry which is preliminary data.</text>
</comment>
<organism evidence="2 3">
    <name type="scientific">Leptomonas seymouri</name>
    <dbReference type="NCBI Taxonomy" id="5684"/>
    <lineage>
        <taxon>Eukaryota</taxon>
        <taxon>Discoba</taxon>
        <taxon>Euglenozoa</taxon>
        <taxon>Kinetoplastea</taxon>
        <taxon>Metakinetoplastina</taxon>
        <taxon>Trypanosomatida</taxon>
        <taxon>Trypanosomatidae</taxon>
        <taxon>Leishmaniinae</taxon>
        <taxon>Leptomonas</taxon>
    </lineage>
</organism>
<dbReference type="InterPro" id="IPR011990">
    <property type="entry name" value="TPR-like_helical_dom_sf"/>
</dbReference>
<evidence type="ECO:0000313" key="2">
    <source>
        <dbReference type="EMBL" id="KPI83463.1"/>
    </source>
</evidence>
<protein>
    <submittedName>
        <fullName evidence="2">Uncharacterized protein</fullName>
    </submittedName>
</protein>
<keyword evidence="3" id="KW-1185">Reference proteome</keyword>
<dbReference type="OrthoDB" id="433738at2759"/>
<gene>
    <name evidence="2" type="ORF">ABL78_7498</name>
</gene>
<feature type="region of interest" description="Disordered" evidence="1">
    <location>
        <begin position="122"/>
        <end position="141"/>
    </location>
</feature>
<dbReference type="AlphaFoldDB" id="A0A0N1HZG7"/>
<evidence type="ECO:0000313" key="3">
    <source>
        <dbReference type="Proteomes" id="UP000038009"/>
    </source>
</evidence>